<comment type="caution">
    <text evidence="1">The sequence shown here is derived from an EMBL/GenBank/DDBJ whole genome shotgun (WGS) entry which is preliminary data.</text>
</comment>
<evidence type="ECO:0000313" key="1">
    <source>
        <dbReference type="EMBL" id="OAQ20395.1"/>
    </source>
</evidence>
<sequence length="37" mass="3824">MVSINLETALVLAPEAYKANTASPKSRPALLLGGGRI</sequence>
<organism evidence="1 2">
    <name type="scientific">Thermosulfurimonas dismutans</name>
    <dbReference type="NCBI Taxonomy" id="999894"/>
    <lineage>
        <taxon>Bacteria</taxon>
        <taxon>Pseudomonadati</taxon>
        <taxon>Thermodesulfobacteriota</taxon>
        <taxon>Thermodesulfobacteria</taxon>
        <taxon>Thermodesulfobacteriales</taxon>
        <taxon>Thermodesulfobacteriaceae</taxon>
        <taxon>Thermosulfurimonas</taxon>
    </lineage>
</organism>
<evidence type="ECO:0000313" key="2">
    <source>
        <dbReference type="Proteomes" id="UP000078390"/>
    </source>
</evidence>
<gene>
    <name evidence="1" type="ORF">TDIS_1590</name>
</gene>
<protein>
    <submittedName>
        <fullName evidence="1">Uncharacterized protein</fullName>
    </submittedName>
</protein>
<proteinExistence type="predicted"/>
<dbReference type="EMBL" id="LWLG01000012">
    <property type="protein sequence ID" value="OAQ20395.1"/>
    <property type="molecule type" value="Genomic_DNA"/>
</dbReference>
<dbReference type="AlphaFoldDB" id="A0A179D2V3"/>
<name>A0A179D2V3_9BACT</name>
<reference evidence="1 2" key="1">
    <citation type="submission" date="2016-04" db="EMBL/GenBank/DDBJ databases">
        <title>Genome analysis of Thermosulfurimonas dismutans, the first thermophilic sulfur-disproportionating bacterium of the phylum Thermodesulfobacteria.</title>
        <authorList>
            <person name="Mardanov A.V."/>
            <person name="Beletsky A.V."/>
            <person name="Kadnikov V.V."/>
            <person name="Slobodkin A.I."/>
            <person name="Ravin N.V."/>
        </authorList>
    </citation>
    <scope>NUCLEOTIDE SEQUENCE [LARGE SCALE GENOMIC DNA]</scope>
    <source>
        <strain evidence="1 2">S95</strain>
    </source>
</reference>
<accession>A0A179D2V3</accession>
<dbReference type="Proteomes" id="UP000078390">
    <property type="component" value="Unassembled WGS sequence"/>
</dbReference>
<keyword evidence="2" id="KW-1185">Reference proteome</keyword>